<feature type="compositionally biased region" description="Gly residues" evidence="1">
    <location>
        <begin position="137"/>
        <end position="154"/>
    </location>
</feature>
<accession>A0A7I4Z4W4</accession>
<name>A0A7I4Z4W4_HAECO</name>
<dbReference type="Proteomes" id="UP000025227">
    <property type="component" value="Unplaced"/>
</dbReference>
<keyword evidence="2" id="KW-1185">Reference proteome</keyword>
<protein>
    <submittedName>
        <fullName evidence="3">Chromobox protein homolog 6</fullName>
    </submittedName>
</protein>
<feature type="compositionally biased region" description="Basic and acidic residues" evidence="1">
    <location>
        <begin position="19"/>
        <end position="36"/>
    </location>
</feature>
<evidence type="ECO:0000313" key="2">
    <source>
        <dbReference type="Proteomes" id="UP000025227"/>
    </source>
</evidence>
<evidence type="ECO:0000313" key="3">
    <source>
        <dbReference type="WBParaSite" id="HCON_00176420-00001"/>
    </source>
</evidence>
<proteinExistence type="predicted"/>
<evidence type="ECO:0000256" key="1">
    <source>
        <dbReference type="SAM" id="MobiDB-lite"/>
    </source>
</evidence>
<dbReference type="AlphaFoldDB" id="A0A7I4Z4W4"/>
<feature type="region of interest" description="Disordered" evidence="1">
    <location>
        <begin position="19"/>
        <end position="54"/>
    </location>
</feature>
<dbReference type="WBParaSite" id="HCON_00176420-00001">
    <property type="protein sequence ID" value="HCON_00176420-00001"/>
    <property type="gene ID" value="HCON_00176420"/>
</dbReference>
<organism evidence="2 3">
    <name type="scientific">Haemonchus contortus</name>
    <name type="common">Barber pole worm</name>
    <dbReference type="NCBI Taxonomy" id="6289"/>
    <lineage>
        <taxon>Eukaryota</taxon>
        <taxon>Metazoa</taxon>
        <taxon>Ecdysozoa</taxon>
        <taxon>Nematoda</taxon>
        <taxon>Chromadorea</taxon>
        <taxon>Rhabditida</taxon>
        <taxon>Rhabditina</taxon>
        <taxon>Rhabditomorpha</taxon>
        <taxon>Strongyloidea</taxon>
        <taxon>Trichostrongylidae</taxon>
        <taxon>Haemonchus</taxon>
    </lineage>
</organism>
<reference evidence="3" key="1">
    <citation type="submission" date="2020-12" db="UniProtKB">
        <authorList>
            <consortium name="WormBaseParasite"/>
        </authorList>
    </citation>
    <scope>IDENTIFICATION</scope>
    <source>
        <strain evidence="3">MHco3</strain>
    </source>
</reference>
<feature type="region of interest" description="Disordered" evidence="1">
    <location>
        <begin position="108"/>
        <end position="196"/>
    </location>
</feature>
<sequence length="196" mass="21205">MKERVIPWELADEELMRRMEKRTFKRKSEPTKEPLPRRSKRKRKETARMTEFRESGKRSKISWIGLSETEDVNKISRYGVRPIKEAGRGRQLSYVLVAWAAPAAAGVAHRGEGGRGGPVGPAAEPPTDFAPGRDWSSGGGAVATGASNGAGGMGPAREAGKTASEGPPQDGGRRTCEEPFGIWGSPQPTAKIKKPQ</sequence>